<dbReference type="Pfam" id="PF04203">
    <property type="entry name" value="Sortase"/>
    <property type="match status" value="1"/>
</dbReference>
<name>A0ABN6FJY7_SINCY</name>
<dbReference type="Gene3D" id="2.40.260.10">
    <property type="entry name" value="Sortase"/>
    <property type="match status" value="1"/>
</dbReference>
<evidence type="ECO:0000256" key="3">
    <source>
        <dbReference type="SAM" id="SignalP"/>
    </source>
</evidence>
<dbReference type="PROSITE" id="PS51257">
    <property type="entry name" value="PROKAR_LIPOPROTEIN"/>
    <property type="match status" value="1"/>
</dbReference>
<organism evidence="4 5">
    <name type="scientific">Sinomonas cyclohexanicum</name>
    <name type="common">Corynebacterium cyclohexanicum</name>
    <dbReference type="NCBI Taxonomy" id="322009"/>
    <lineage>
        <taxon>Bacteria</taxon>
        <taxon>Bacillati</taxon>
        <taxon>Actinomycetota</taxon>
        <taxon>Actinomycetes</taxon>
        <taxon>Micrococcales</taxon>
        <taxon>Micrococcaceae</taxon>
        <taxon>Sinomonas</taxon>
    </lineage>
</organism>
<protein>
    <recommendedName>
        <fullName evidence="6">Sortase family protein</fullName>
    </recommendedName>
</protein>
<sequence length="225" mass="22808">MRHRTQGRRSRALTLLAALLFAVSGLLFACSAPASAPAPTPPAPPAAVESAPATAPTQPAPEVTGAPGAGAPSSAASPTPGGTPPLHLTFPAAGVDMPVEALVPTEAELAARSLEPPLTQDAYWLANYGRPGPGSTDTTYIAGHSWIGLDAPFDRIADHAAVGQQFTVGTAAGPVAYRVTAVATYTKDTLRDAPIWAVQPGAVVLVTCYPEDPHGKNLVVTGVPA</sequence>
<accession>A0ABN6FJY7</accession>
<dbReference type="Proteomes" id="UP001319861">
    <property type="component" value="Chromosome"/>
</dbReference>
<reference evidence="4 5" key="1">
    <citation type="journal article" date="2021" name="J. Biosci. Bioeng.">
        <title>Identification and characterization of a chc gene cluster responsible for the aromatization pathway of cyclohexanecarboxylate degradation in Sinomonas cyclohexanicum ATCC 51369.</title>
        <authorList>
            <person name="Yamamoto T."/>
            <person name="Hasegawa Y."/>
            <person name="Lau P.C.K."/>
            <person name="Iwaki H."/>
        </authorList>
    </citation>
    <scope>NUCLEOTIDE SEQUENCE [LARGE SCALE GENOMIC DNA]</scope>
    <source>
        <strain evidence="4 5">ATCC 51369</strain>
    </source>
</reference>
<dbReference type="RefSeq" id="WP_229229779.1">
    <property type="nucleotide sequence ID" value="NZ_AP024525.1"/>
</dbReference>
<dbReference type="InterPro" id="IPR023365">
    <property type="entry name" value="Sortase_dom-sf"/>
</dbReference>
<evidence type="ECO:0000313" key="5">
    <source>
        <dbReference type="Proteomes" id="UP001319861"/>
    </source>
</evidence>
<feature type="signal peptide" evidence="3">
    <location>
        <begin position="1"/>
        <end position="29"/>
    </location>
</feature>
<feature type="compositionally biased region" description="Pro residues" evidence="2">
    <location>
        <begin position="36"/>
        <end position="45"/>
    </location>
</feature>
<feature type="region of interest" description="Disordered" evidence="2">
    <location>
        <begin position="33"/>
        <end position="90"/>
    </location>
</feature>
<evidence type="ECO:0000313" key="4">
    <source>
        <dbReference type="EMBL" id="BCT77028.1"/>
    </source>
</evidence>
<proteinExistence type="predicted"/>
<feature type="compositionally biased region" description="Low complexity" evidence="2">
    <location>
        <begin position="46"/>
        <end position="80"/>
    </location>
</feature>
<dbReference type="InterPro" id="IPR005754">
    <property type="entry name" value="Sortase"/>
</dbReference>
<dbReference type="EMBL" id="AP024525">
    <property type="protein sequence ID" value="BCT77028.1"/>
    <property type="molecule type" value="Genomic_DNA"/>
</dbReference>
<evidence type="ECO:0000256" key="2">
    <source>
        <dbReference type="SAM" id="MobiDB-lite"/>
    </source>
</evidence>
<keyword evidence="5" id="KW-1185">Reference proteome</keyword>
<dbReference type="SUPFAM" id="SSF63817">
    <property type="entry name" value="Sortase"/>
    <property type="match status" value="1"/>
</dbReference>
<evidence type="ECO:0000256" key="1">
    <source>
        <dbReference type="ARBA" id="ARBA00022801"/>
    </source>
</evidence>
<evidence type="ECO:0008006" key="6">
    <source>
        <dbReference type="Google" id="ProtNLM"/>
    </source>
</evidence>
<feature type="chain" id="PRO_5045594171" description="Sortase family protein" evidence="3">
    <location>
        <begin position="30"/>
        <end position="225"/>
    </location>
</feature>
<dbReference type="CDD" id="cd05829">
    <property type="entry name" value="Sortase_F"/>
    <property type="match status" value="1"/>
</dbReference>
<keyword evidence="3" id="KW-0732">Signal</keyword>
<dbReference type="InterPro" id="IPR042001">
    <property type="entry name" value="Sortase_F"/>
</dbReference>
<keyword evidence="1" id="KW-0378">Hydrolase</keyword>
<gene>
    <name evidence="4" type="ORF">SCMU_28700</name>
</gene>